<evidence type="ECO:0000313" key="1">
    <source>
        <dbReference type="EMBL" id="CEK83533.1"/>
    </source>
</evidence>
<protein>
    <submittedName>
        <fullName evidence="1">Uncharacterized protein</fullName>
    </submittedName>
</protein>
<dbReference type="AlphaFoldDB" id="A0A0B7ARP4"/>
<sequence>MFDKPIPKQLMYDKLVGGRCSACGQKKWFKDALKMSLKCIDRDTMCCESMTQDHQMWRCNN</sequence>
<name>A0A0B7ARP4_9EUPU</name>
<gene>
    <name evidence="1" type="primary">ORF137538</name>
</gene>
<accession>A0A0B7ARP4</accession>
<feature type="non-terminal residue" evidence="1">
    <location>
        <position position="61"/>
    </location>
</feature>
<dbReference type="EMBL" id="HACG01036668">
    <property type="protein sequence ID" value="CEK83533.1"/>
    <property type="molecule type" value="Transcribed_RNA"/>
</dbReference>
<organism evidence="1">
    <name type="scientific">Arion vulgaris</name>
    <dbReference type="NCBI Taxonomy" id="1028688"/>
    <lineage>
        <taxon>Eukaryota</taxon>
        <taxon>Metazoa</taxon>
        <taxon>Spiralia</taxon>
        <taxon>Lophotrochozoa</taxon>
        <taxon>Mollusca</taxon>
        <taxon>Gastropoda</taxon>
        <taxon>Heterobranchia</taxon>
        <taxon>Euthyneura</taxon>
        <taxon>Panpulmonata</taxon>
        <taxon>Eupulmonata</taxon>
        <taxon>Stylommatophora</taxon>
        <taxon>Helicina</taxon>
        <taxon>Arionoidea</taxon>
        <taxon>Arionidae</taxon>
        <taxon>Arion</taxon>
    </lineage>
</organism>
<proteinExistence type="predicted"/>
<reference evidence="1" key="1">
    <citation type="submission" date="2014-12" db="EMBL/GenBank/DDBJ databases">
        <title>Insight into the proteome of Arion vulgaris.</title>
        <authorList>
            <person name="Aradska J."/>
            <person name="Bulat T."/>
            <person name="Smidak R."/>
            <person name="Sarate P."/>
            <person name="Gangsoo J."/>
            <person name="Sialana F."/>
            <person name="Bilban M."/>
            <person name="Lubec G."/>
        </authorList>
    </citation>
    <scope>NUCLEOTIDE SEQUENCE</scope>
    <source>
        <tissue evidence="1">Skin</tissue>
    </source>
</reference>